<sequence length="565" mass="62243">MNHNFIQSCLKIFQLKINDPRFFFSPRPPVKPTAAITHHEPGLPPGWTRPPTRPNPSNRLLPTTQEYTVESQVIEVSSPPNYYHGNLDRNDSTGLPPGMHPPMIMQDQNNPPKNAVIDWILGLFGNKPPTQQPPVIVTPTSCGRCKCGASYKYHRIVGGVETTANAYPWMVYLTYSGRFYCGASVINDRYILTAAHCINGFPKERLAATFLDHDRSTTYETKTFTRKIANILKHGGYGVGGTFNNDIALLKLNEPLDFSGLVKPVSIVTGWGATESTGQVSNVLREVDVPVISNMECRSTGYGRRITDNMICAGYPEGQKDACQGDSGGPMHIANNSLYSIIGVVSWGEGCAQANYPGVYTRVNRYITLTPFDLKILIGLQDRCNPDVSSTIFSVKSIKIHPLYSVLNRAHDLALIRLNGEVTIDKRVSPICLPLPGRSYLGEVSTIIGWTRDDKQDSLSNCRPLKLGLPILGAKECVATSPDPNFFSSDKRCAGVIGARSPICKDDAGGPVMFRDRNGVYEIIGVLSDRNVCGPPASTAMYTRIPEHMSWIKEHTTDAYYCVKL</sequence>
<organism evidence="1 2">
    <name type="scientific">Holotrichia oblita</name>
    <name type="common">Chafer beetle</name>
    <dbReference type="NCBI Taxonomy" id="644536"/>
    <lineage>
        <taxon>Eukaryota</taxon>
        <taxon>Metazoa</taxon>
        <taxon>Ecdysozoa</taxon>
        <taxon>Arthropoda</taxon>
        <taxon>Hexapoda</taxon>
        <taxon>Insecta</taxon>
        <taxon>Pterygota</taxon>
        <taxon>Neoptera</taxon>
        <taxon>Endopterygota</taxon>
        <taxon>Coleoptera</taxon>
        <taxon>Polyphaga</taxon>
        <taxon>Scarabaeiformia</taxon>
        <taxon>Scarabaeidae</taxon>
        <taxon>Melolonthinae</taxon>
        <taxon>Holotrichia</taxon>
    </lineage>
</organism>
<name>A0ACB9SKQ6_HOLOL</name>
<evidence type="ECO:0000313" key="1">
    <source>
        <dbReference type="EMBL" id="KAI4455785.1"/>
    </source>
</evidence>
<proteinExistence type="predicted"/>
<dbReference type="Proteomes" id="UP001056778">
    <property type="component" value="Chromosome 9"/>
</dbReference>
<comment type="caution">
    <text evidence="1">The sequence shown here is derived from an EMBL/GenBank/DDBJ whole genome shotgun (WGS) entry which is preliminary data.</text>
</comment>
<reference evidence="1" key="1">
    <citation type="submission" date="2022-04" db="EMBL/GenBank/DDBJ databases">
        <title>Chromosome-scale genome assembly of Holotrichia oblita Faldermann.</title>
        <authorList>
            <person name="Rongchong L."/>
        </authorList>
    </citation>
    <scope>NUCLEOTIDE SEQUENCE</scope>
    <source>
        <strain evidence="1">81SQS9</strain>
    </source>
</reference>
<keyword evidence="2" id="KW-1185">Reference proteome</keyword>
<evidence type="ECO:0000313" key="2">
    <source>
        <dbReference type="Proteomes" id="UP001056778"/>
    </source>
</evidence>
<protein>
    <submittedName>
        <fullName evidence="1">Tryptase-related</fullName>
    </submittedName>
</protein>
<gene>
    <name evidence="1" type="ORF">MML48_9g00002270</name>
</gene>
<dbReference type="EMBL" id="CM043023">
    <property type="protein sequence ID" value="KAI4455785.1"/>
    <property type="molecule type" value="Genomic_DNA"/>
</dbReference>
<accession>A0ACB9SKQ6</accession>